<dbReference type="InterPro" id="IPR036388">
    <property type="entry name" value="WH-like_DNA-bd_sf"/>
</dbReference>
<accession>X6NN39</accession>
<dbReference type="EMBL" id="ASPP01007318">
    <property type="protein sequence ID" value="ETO27353.1"/>
    <property type="molecule type" value="Genomic_DNA"/>
</dbReference>
<evidence type="ECO:0000256" key="1">
    <source>
        <dbReference type="SAM" id="MobiDB-lite"/>
    </source>
</evidence>
<evidence type="ECO:0000313" key="3">
    <source>
        <dbReference type="Proteomes" id="UP000023152"/>
    </source>
</evidence>
<dbReference type="Gene3D" id="1.10.10.10">
    <property type="entry name" value="Winged helix-like DNA-binding domain superfamily/Winged helix DNA-binding domain"/>
    <property type="match status" value="1"/>
</dbReference>
<feature type="compositionally biased region" description="Basic and acidic residues" evidence="1">
    <location>
        <begin position="61"/>
        <end position="85"/>
    </location>
</feature>
<feature type="compositionally biased region" description="Basic and acidic residues" evidence="1">
    <location>
        <begin position="98"/>
        <end position="178"/>
    </location>
</feature>
<sequence length="215" mass="23391">MSHDSELLDAAVHFLKAPSQRPLKDRLAFLIKKKNLSREQLRAALEKANIKENETEEMLEEAFKEKEKEEAPENSEKSEKSEDTNVKLFLSDGAGVPDDGRHDDIRSGVIVHRREGSSGRADSNERGAHGIEAGRGEERDGKEDAAEPRAAKQGVDARGEYADHAIEHSPREHEHSEAKPCSVAVAVGGATAAASAAMVNGVFRSSSSSRSRRGQ</sequence>
<organism evidence="2 3">
    <name type="scientific">Reticulomyxa filosa</name>
    <dbReference type="NCBI Taxonomy" id="46433"/>
    <lineage>
        <taxon>Eukaryota</taxon>
        <taxon>Sar</taxon>
        <taxon>Rhizaria</taxon>
        <taxon>Retaria</taxon>
        <taxon>Foraminifera</taxon>
        <taxon>Monothalamids</taxon>
        <taxon>Reticulomyxidae</taxon>
        <taxon>Reticulomyxa</taxon>
    </lineage>
</organism>
<protein>
    <submittedName>
        <fullName evidence="2">Uncharacterized protein</fullName>
    </submittedName>
</protein>
<comment type="caution">
    <text evidence="2">The sequence shown here is derived from an EMBL/GenBank/DDBJ whole genome shotgun (WGS) entry which is preliminary data.</text>
</comment>
<name>X6NN39_RETFI</name>
<feature type="region of interest" description="Disordered" evidence="1">
    <location>
        <begin position="47"/>
        <end position="182"/>
    </location>
</feature>
<keyword evidence="3" id="KW-1185">Reference proteome</keyword>
<evidence type="ECO:0000313" key="2">
    <source>
        <dbReference type="EMBL" id="ETO27353.1"/>
    </source>
</evidence>
<proteinExistence type="predicted"/>
<dbReference type="Proteomes" id="UP000023152">
    <property type="component" value="Unassembled WGS sequence"/>
</dbReference>
<dbReference type="AlphaFoldDB" id="X6NN39"/>
<gene>
    <name evidence="2" type="ORF">RFI_09780</name>
</gene>
<reference evidence="2 3" key="1">
    <citation type="journal article" date="2013" name="Curr. Biol.">
        <title>The Genome of the Foraminiferan Reticulomyxa filosa.</title>
        <authorList>
            <person name="Glockner G."/>
            <person name="Hulsmann N."/>
            <person name="Schleicher M."/>
            <person name="Noegel A.A."/>
            <person name="Eichinger L."/>
            <person name="Gallinger C."/>
            <person name="Pawlowski J."/>
            <person name="Sierra R."/>
            <person name="Euteneuer U."/>
            <person name="Pillet L."/>
            <person name="Moustafa A."/>
            <person name="Platzer M."/>
            <person name="Groth M."/>
            <person name="Szafranski K."/>
            <person name="Schliwa M."/>
        </authorList>
    </citation>
    <scope>NUCLEOTIDE SEQUENCE [LARGE SCALE GENOMIC DNA]</scope>
</reference>